<feature type="domain" description="YhcG PDDEXK nuclease" evidence="1">
    <location>
        <begin position="172"/>
        <end position="326"/>
    </location>
</feature>
<dbReference type="InterPro" id="IPR009362">
    <property type="entry name" value="YhcG_C"/>
</dbReference>
<feature type="domain" description="YhcG N-terminal" evidence="2">
    <location>
        <begin position="16"/>
        <end position="151"/>
    </location>
</feature>
<gene>
    <name evidence="3" type="ORF">IC229_29840</name>
</gene>
<dbReference type="AlphaFoldDB" id="A0A927G9Q6"/>
<evidence type="ECO:0000259" key="1">
    <source>
        <dbReference type="Pfam" id="PF06250"/>
    </source>
</evidence>
<dbReference type="InterPro" id="IPR041527">
    <property type="entry name" value="YhcG_N"/>
</dbReference>
<dbReference type="Gene3D" id="3.40.1350.10">
    <property type="match status" value="1"/>
</dbReference>
<dbReference type="Pfam" id="PF06250">
    <property type="entry name" value="YhcG_C"/>
    <property type="match status" value="1"/>
</dbReference>
<protein>
    <submittedName>
        <fullName evidence="3">DUF1016 domain-containing protein</fullName>
    </submittedName>
</protein>
<dbReference type="PANTHER" id="PTHR30547">
    <property type="entry name" value="UNCHARACTERIZED PROTEIN YHCG-RELATED"/>
    <property type="match status" value="1"/>
</dbReference>
<dbReference type="RefSeq" id="WP_190891792.1">
    <property type="nucleotide sequence ID" value="NZ_JACWZY010000038.1"/>
</dbReference>
<evidence type="ECO:0000259" key="2">
    <source>
        <dbReference type="Pfam" id="PF17761"/>
    </source>
</evidence>
<evidence type="ECO:0000313" key="4">
    <source>
        <dbReference type="Proteomes" id="UP000598820"/>
    </source>
</evidence>
<dbReference type="EMBL" id="JACWZY010000038">
    <property type="protein sequence ID" value="MBD2704871.1"/>
    <property type="molecule type" value="Genomic_DNA"/>
</dbReference>
<dbReference type="Proteomes" id="UP000598820">
    <property type="component" value="Unassembled WGS sequence"/>
</dbReference>
<dbReference type="GO" id="GO:0003676">
    <property type="term" value="F:nucleic acid binding"/>
    <property type="evidence" value="ECO:0007669"/>
    <property type="project" value="InterPro"/>
</dbReference>
<evidence type="ECO:0000313" key="3">
    <source>
        <dbReference type="EMBL" id="MBD2704871.1"/>
    </source>
</evidence>
<reference evidence="3" key="1">
    <citation type="submission" date="2020-09" db="EMBL/GenBank/DDBJ databases">
        <authorList>
            <person name="Kim M.K."/>
        </authorList>
    </citation>
    <scope>NUCLEOTIDE SEQUENCE</scope>
    <source>
        <strain evidence="3">BT702</strain>
    </source>
</reference>
<sequence length="350" mass="40571">MAQTLPDNYYSLLDALKAEIRQARLRATLAANAELLRLYWHIGKTILNQQEQAGWGAKVIDRLAADLRSDFPDMQGLSRRNLLYMRKFAEEFSDPDFVQRPVAQLPWSHYVILMDKVKQLDDRLFYIAKALEHGWSRDVLSLQIKSGLHKRQGKAISNFKNSLPAPQSDLAQQLTKDPYLFDFLTLRQDYQERDLEDALTNHITKFLLELGAGFAFVGKQYHLDVSNQDFYLDLLFYHLRLRCYVVIDLKRGRFEPEYAGKLNFYLSVVDDQLKTEADQPTIGLLICQDKDKVIAEYALKDIHKPIGISEYRLTENIPTEFKGTLPTIEDLERELQLPSRISRGKKKSDN</sequence>
<comment type="caution">
    <text evidence="3">The sequence shown here is derived from an EMBL/GenBank/DDBJ whole genome shotgun (WGS) entry which is preliminary data.</text>
</comment>
<proteinExistence type="predicted"/>
<dbReference type="InterPro" id="IPR053148">
    <property type="entry name" value="PD-DEXK-like_domain"/>
</dbReference>
<dbReference type="PANTHER" id="PTHR30547:SF0">
    <property type="entry name" value="BLR8175 PROTEIN"/>
    <property type="match status" value="1"/>
</dbReference>
<dbReference type="InterPro" id="IPR011856">
    <property type="entry name" value="tRNA_endonuc-like_dom_sf"/>
</dbReference>
<accession>A0A927G9Q6</accession>
<organism evidence="3 4">
    <name type="scientific">Spirosoma profusum</name>
    <dbReference type="NCBI Taxonomy" id="2771354"/>
    <lineage>
        <taxon>Bacteria</taxon>
        <taxon>Pseudomonadati</taxon>
        <taxon>Bacteroidota</taxon>
        <taxon>Cytophagia</taxon>
        <taxon>Cytophagales</taxon>
        <taxon>Cytophagaceae</taxon>
        <taxon>Spirosoma</taxon>
    </lineage>
</organism>
<keyword evidence="4" id="KW-1185">Reference proteome</keyword>
<name>A0A927G9Q6_9BACT</name>
<dbReference type="Pfam" id="PF17761">
    <property type="entry name" value="DUF1016_N"/>
    <property type="match status" value="1"/>
</dbReference>